<comment type="subcellular location">
    <subcellularLocation>
        <location evidence="1">Cell membrane</location>
        <topology evidence="1">Multi-pass membrane protein</topology>
    </subcellularLocation>
</comment>
<feature type="transmembrane region" description="Helical" evidence="12">
    <location>
        <begin position="92"/>
        <end position="118"/>
    </location>
</feature>
<accession>A0A518C176</accession>
<dbReference type="PROSITE" id="PS50283">
    <property type="entry name" value="NA_SOLUT_SYMP_3"/>
    <property type="match status" value="1"/>
</dbReference>
<feature type="transmembrane region" description="Helical" evidence="12">
    <location>
        <begin position="347"/>
        <end position="373"/>
    </location>
</feature>
<dbReference type="GO" id="GO:0005886">
    <property type="term" value="C:plasma membrane"/>
    <property type="evidence" value="ECO:0007669"/>
    <property type="project" value="UniProtKB-SubCell"/>
</dbReference>
<feature type="transmembrane region" description="Helical" evidence="12">
    <location>
        <begin position="301"/>
        <end position="327"/>
    </location>
</feature>
<feature type="transmembrane region" description="Helical" evidence="12">
    <location>
        <begin position="498"/>
        <end position="517"/>
    </location>
</feature>
<protein>
    <submittedName>
        <fullName evidence="13">Sodium/glucose cotransporter</fullName>
    </submittedName>
</protein>
<feature type="transmembrane region" description="Helical" evidence="12">
    <location>
        <begin position="529"/>
        <end position="548"/>
    </location>
</feature>
<feature type="transmembrane region" description="Helical" evidence="12">
    <location>
        <begin position="474"/>
        <end position="492"/>
    </location>
</feature>
<keyword evidence="6 12" id="KW-1133">Transmembrane helix</keyword>
<evidence type="ECO:0000313" key="13">
    <source>
        <dbReference type="EMBL" id="QDU72986.1"/>
    </source>
</evidence>
<evidence type="ECO:0000256" key="4">
    <source>
        <dbReference type="ARBA" id="ARBA00022475"/>
    </source>
</evidence>
<feature type="transmembrane region" description="Helical" evidence="12">
    <location>
        <begin position="184"/>
        <end position="205"/>
    </location>
</feature>
<dbReference type="RefSeq" id="WP_145447128.1">
    <property type="nucleotide sequence ID" value="NZ_CP036280.1"/>
</dbReference>
<comment type="similarity">
    <text evidence="2 11">Belongs to the sodium:solute symporter (SSF) (TC 2.A.21) family.</text>
</comment>
<keyword evidence="14" id="KW-1185">Reference proteome</keyword>
<keyword evidence="3" id="KW-0813">Transport</keyword>
<organism evidence="13 14">
    <name type="scientific">Mucisphaera calidilacus</name>
    <dbReference type="NCBI Taxonomy" id="2527982"/>
    <lineage>
        <taxon>Bacteria</taxon>
        <taxon>Pseudomonadati</taxon>
        <taxon>Planctomycetota</taxon>
        <taxon>Phycisphaerae</taxon>
        <taxon>Phycisphaerales</taxon>
        <taxon>Phycisphaeraceae</taxon>
        <taxon>Mucisphaera</taxon>
    </lineage>
</organism>
<evidence type="ECO:0000256" key="12">
    <source>
        <dbReference type="SAM" id="Phobius"/>
    </source>
</evidence>
<evidence type="ECO:0000256" key="9">
    <source>
        <dbReference type="ARBA" id="ARBA00023136"/>
    </source>
</evidence>
<keyword evidence="5 12" id="KW-0812">Transmembrane</keyword>
<evidence type="ECO:0000313" key="14">
    <source>
        <dbReference type="Proteomes" id="UP000320386"/>
    </source>
</evidence>
<feature type="transmembrane region" description="Helical" evidence="12">
    <location>
        <begin position="741"/>
        <end position="760"/>
    </location>
</feature>
<evidence type="ECO:0000256" key="5">
    <source>
        <dbReference type="ARBA" id="ARBA00022692"/>
    </source>
</evidence>
<dbReference type="Gene3D" id="1.20.1730.10">
    <property type="entry name" value="Sodium/glucose cotransporter"/>
    <property type="match status" value="1"/>
</dbReference>
<keyword evidence="9 12" id="KW-0472">Membrane</keyword>
<evidence type="ECO:0000256" key="11">
    <source>
        <dbReference type="RuleBase" id="RU362091"/>
    </source>
</evidence>
<evidence type="ECO:0000256" key="1">
    <source>
        <dbReference type="ARBA" id="ARBA00004651"/>
    </source>
</evidence>
<keyword evidence="8" id="KW-0406">Ion transport</keyword>
<reference evidence="13 14" key="1">
    <citation type="submission" date="2019-02" db="EMBL/GenBank/DDBJ databases">
        <title>Deep-cultivation of Planctomycetes and their phenomic and genomic characterization uncovers novel biology.</title>
        <authorList>
            <person name="Wiegand S."/>
            <person name="Jogler M."/>
            <person name="Boedeker C."/>
            <person name="Pinto D."/>
            <person name="Vollmers J."/>
            <person name="Rivas-Marin E."/>
            <person name="Kohn T."/>
            <person name="Peeters S.H."/>
            <person name="Heuer A."/>
            <person name="Rast P."/>
            <person name="Oberbeckmann S."/>
            <person name="Bunk B."/>
            <person name="Jeske O."/>
            <person name="Meyerdierks A."/>
            <person name="Storesund J.E."/>
            <person name="Kallscheuer N."/>
            <person name="Luecker S."/>
            <person name="Lage O.M."/>
            <person name="Pohl T."/>
            <person name="Merkel B.J."/>
            <person name="Hornburger P."/>
            <person name="Mueller R.-W."/>
            <person name="Bruemmer F."/>
            <person name="Labrenz M."/>
            <person name="Spormann A.M."/>
            <person name="Op den Camp H."/>
            <person name="Overmann J."/>
            <person name="Amann R."/>
            <person name="Jetten M.S.M."/>
            <person name="Mascher T."/>
            <person name="Medema M.H."/>
            <person name="Devos D.P."/>
            <person name="Kaster A.-K."/>
            <person name="Ovreas L."/>
            <person name="Rohde M."/>
            <person name="Galperin M.Y."/>
            <person name="Jogler C."/>
        </authorList>
    </citation>
    <scope>NUCLEOTIDE SEQUENCE [LARGE SCALE GENOMIC DNA]</scope>
    <source>
        <strain evidence="13 14">Pan265</strain>
    </source>
</reference>
<keyword evidence="10" id="KW-0739">Sodium transport</keyword>
<feature type="transmembrane region" description="Helical" evidence="12">
    <location>
        <begin position="416"/>
        <end position="435"/>
    </location>
</feature>
<gene>
    <name evidence="13" type="primary">sglT_6</name>
    <name evidence="13" type="ORF">Pan265_28640</name>
</gene>
<feature type="transmembrane region" description="Helical" evidence="12">
    <location>
        <begin position="62"/>
        <end position="86"/>
    </location>
</feature>
<dbReference type="InterPro" id="IPR051163">
    <property type="entry name" value="Sodium:Solute_Symporter_SSF"/>
</dbReference>
<evidence type="ECO:0000256" key="3">
    <source>
        <dbReference type="ARBA" id="ARBA00022448"/>
    </source>
</evidence>
<dbReference type="Pfam" id="PF00474">
    <property type="entry name" value="SSF"/>
    <property type="match status" value="1"/>
</dbReference>
<keyword evidence="7" id="KW-0915">Sodium</keyword>
<dbReference type="GO" id="GO:0006814">
    <property type="term" value="P:sodium ion transport"/>
    <property type="evidence" value="ECO:0007669"/>
    <property type="project" value="UniProtKB-KW"/>
</dbReference>
<dbReference type="EMBL" id="CP036280">
    <property type="protein sequence ID" value="QDU72986.1"/>
    <property type="molecule type" value="Genomic_DNA"/>
</dbReference>
<feature type="transmembrane region" description="Helical" evidence="12">
    <location>
        <begin position="212"/>
        <end position="231"/>
    </location>
</feature>
<dbReference type="Proteomes" id="UP000320386">
    <property type="component" value="Chromosome"/>
</dbReference>
<sequence length="772" mass="84083">MTDYLPLIAQAEPGSIVGAFTWIDWLVVFGYLVVTTVLGGVLAGKQSSVKDFFLGGKKMPWYAVAGSSIATEISAVTFVGAPFIVFGPGGNFAYLQLGLVGVLMARLIVAFVLVPAYYKHEIYSPYDYMGNQLGESAKWVTTALFSLGGVLGQSARVYLTAIILELVMAEQLGALESATGIPPVVASIAIIGLISIIWTIMGGIATVIWTDVILFLVFVLGGIIALVTIVSELPGGVEQMMTVADEANKWQLWDLEWSAVKPYTIYTAAFASVFGNVGVYGTDQLMAQRIFCCKDQREAKIAVMAAYAGQIITAMMLAVGAGLYVFYQEFPLVGDALARYEAEPNRIFPIFILSELPTGVTGLIIAGIFAAAISSLDSILAALSQTTMSVTYLRWRQKKGDDIEEHGAEAVFISRLLVVFWGVVLCLAAYVVYVVQQEGKLPILDLALALASYSVGSLLAAFLLGFLPLRVSGYGLVFSAPLSVMTIFAIVWHDQAWAQTVAWAFGSILLATWLYAASMRTDLQVQIRTVLKTPVLALGVALMIWLTYSGAVNYQDIVITRIQSLPDGSITADEVQQAYVNKREQLAALGIQLKDDAFDRDDEIGQQQLTDSAFVQATLVLEQLGVPKIDTEMRSSLRISELGASLYYSALSSRYESSQKNVVFDLRHAMNNQDEMKASEAFSAYVETQLAAREIEPTEELIEEIRRTQLTDEGLVLFLRSQLIPLGMDIELASLRGTLAWPWWSVVGFFVAFIFGYLLADPRDPALAKASA</sequence>
<dbReference type="InterPro" id="IPR038377">
    <property type="entry name" value="Na/Glc_symporter_sf"/>
</dbReference>
<evidence type="ECO:0000256" key="8">
    <source>
        <dbReference type="ARBA" id="ARBA00023065"/>
    </source>
</evidence>
<dbReference type="KEGG" id="mcad:Pan265_28640"/>
<evidence type="ECO:0000256" key="7">
    <source>
        <dbReference type="ARBA" id="ARBA00023053"/>
    </source>
</evidence>
<proteinExistence type="inferred from homology"/>
<dbReference type="PANTHER" id="PTHR42985">
    <property type="entry name" value="SODIUM-COUPLED MONOCARBOXYLATE TRANSPORTER"/>
    <property type="match status" value="1"/>
</dbReference>
<dbReference type="GO" id="GO:0015293">
    <property type="term" value="F:symporter activity"/>
    <property type="evidence" value="ECO:0007669"/>
    <property type="project" value="TreeGrafter"/>
</dbReference>
<evidence type="ECO:0000256" key="2">
    <source>
        <dbReference type="ARBA" id="ARBA00006434"/>
    </source>
</evidence>
<name>A0A518C176_9BACT</name>
<dbReference type="InterPro" id="IPR001734">
    <property type="entry name" value="Na/solute_symporter"/>
</dbReference>
<evidence type="ECO:0000256" key="6">
    <source>
        <dbReference type="ARBA" id="ARBA00022989"/>
    </source>
</evidence>
<feature type="transmembrane region" description="Helical" evidence="12">
    <location>
        <begin position="20"/>
        <end position="42"/>
    </location>
</feature>
<feature type="transmembrane region" description="Helical" evidence="12">
    <location>
        <begin position="139"/>
        <end position="164"/>
    </location>
</feature>
<feature type="transmembrane region" description="Helical" evidence="12">
    <location>
        <begin position="263"/>
        <end position="281"/>
    </location>
</feature>
<keyword evidence="4" id="KW-1003">Cell membrane</keyword>
<dbReference type="AlphaFoldDB" id="A0A518C176"/>
<dbReference type="PANTHER" id="PTHR42985:SF47">
    <property type="entry name" value="INTEGRAL MEMBRANE TRANSPORT PROTEIN"/>
    <property type="match status" value="1"/>
</dbReference>
<evidence type="ECO:0000256" key="10">
    <source>
        <dbReference type="ARBA" id="ARBA00023201"/>
    </source>
</evidence>
<dbReference type="OrthoDB" id="9810181at2"/>
<feature type="transmembrane region" description="Helical" evidence="12">
    <location>
        <begin position="447"/>
        <end position="467"/>
    </location>
</feature>